<feature type="non-terminal residue" evidence="1">
    <location>
        <position position="95"/>
    </location>
</feature>
<gene>
    <name evidence="1" type="ORF">RFULGI_LOCUS11006</name>
</gene>
<name>A0A9N9HZI5_9GLOM</name>
<accession>A0A9N9HZI5</accession>
<protein>
    <submittedName>
        <fullName evidence="1">12220_t:CDS:1</fullName>
    </submittedName>
</protein>
<dbReference type="AlphaFoldDB" id="A0A9N9HZI5"/>
<reference evidence="1" key="1">
    <citation type="submission" date="2021-06" db="EMBL/GenBank/DDBJ databases">
        <authorList>
            <person name="Kallberg Y."/>
            <person name="Tangrot J."/>
            <person name="Rosling A."/>
        </authorList>
    </citation>
    <scope>NUCLEOTIDE SEQUENCE</scope>
    <source>
        <strain evidence="1">IN212</strain>
    </source>
</reference>
<feature type="non-terminal residue" evidence="1">
    <location>
        <position position="1"/>
    </location>
</feature>
<keyword evidence="2" id="KW-1185">Reference proteome</keyword>
<dbReference type="Proteomes" id="UP000789396">
    <property type="component" value="Unassembled WGS sequence"/>
</dbReference>
<proteinExistence type="predicted"/>
<comment type="caution">
    <text evidence="1">The sequence shown here is derived from an EMBL/GenBank/DDBJ whole genome shotgun (WGS) entry which is preliminary data.</text>
</comment>
<dbReference type="OrthoDB" id="2481602at2759"/>
<organism evidence="1 2">
    <name type="scientific">Racocetra fulgida</name>
    <dbReference type="NCBI Taxonomy" id="60492"/>
    <lineage>
        <taxon>Eukaryota</taxon>
        <taxon>Fungi</taxon>
        <taxon>Fungi incertae sedis</taxon>
        <taxon>Mucoromycota</taxon>
        <taxon>Glomeromycotina</taxon>
        <taxon>Glomeromycetes</taxon>
        <taxon>Diversisporales</taxon>
        <taxon>Gigasporaceae</taxon>
        <taxon>Racocetra</taxon>
    </lineage>
</organism>
<sequence length="95" mass="11066">DVKITQLTEAFENLKLRHVMQCSSNKLEEFVNNQEYQPMRKVDKEKKSIIEDCLRIEINSDHEVLDIRALGKRCYVEVGDSLNKKGKTVNQNNTI</sequence>
<evidence type="ECO:0000313" key="2">
    <source>
        <dbReference type="Proteomes" id="UP000789396"/>
    </source>
</evidence>
<evidence type="ECO:0000313" key="1">
    <source>
        <dbReference type="EMBL" id="CAG8713590.1"/>
    </source>
</evidence>
<dbReference type="EMBL" id="CAJVPZ010022910">
    <property type="protein sequence ID" value="CAG8713590.1"/>
    <property type="molecule type" value="Genomic_DNA"/>
</dbReference>